<dbReference type="AlphaFoldDB" id="A0A846RMT9"/>
<dbReference type="PANTHER" id="PTHR30061">
    <property type="entry name" value="MALTOSE-BINDING PERIPLASMIC PROTEIN"/>
    <property type="match status" value="1"/>
</dbReference>
<evidence type="ECO:0000256" key="3">
    <source>
        <dbReference type="ARBA" id="ARBA00022729"/>
    </source>
</evidence>
<keyword evidence="3 4" id="KW-0732">Signal</keyword>
<comment type="caution">
    <text evidence="5">The sequence shown here is derived from an EMBL/GenBank/DDBJ whole genome shotgun (WGS) entry which is preliminary data.</text>
</comment>
<dbReference type="PROSITE" id="PS51257">
    <property type="entry name" value="PROKAR_LIPOPROTEIN"/>
    <property type="match status" value="1"/>
</dbReference>
<dbReference type="RefSeq" id="WP_167991547.1">
    <property type="nucleotide sequence ID" value="NZ_JAATJL010000001.1"/>
</dbReference>
<gene>
    <name evidence="5" type="ORF">BJ994_000710</name>
</gene>
<dbReference type="Gene3D" id="3.40.190.10">
    <property type="entry name" value="Periplasmic binding protein-like II"/>
    <property type="match status" value="2"/>
</dbReference>
<dbReference type="EMBL" id="JAATJL010000001">
    <property type="protein sequence ID" value="NJC21634.1"/>
    <property type="molecule type" value="Genomic_DNA"/>
</dbReference>
<evidence type="ECO:0000256" key="1">
    <source>
        <dbReference type="ARBA" id="ARBA00008520"/>
    </source>
</evidence>
<evidence type="ECO:0000256" key="2">
    <source>
        <dbReference type="ARBA" id="ARBA00022448"/>
    </source>
</evidence>
<feature type="signal peptide" evidence="4">
    <location>
        <begin position="1"/>
        <end position="23"/>
    </location>
</feature>
<keyword evidence="5" id="KW-0762">Sugar transport</keyword>
<dbReference type="GO" id="GO:1901982">
    <property type="term" value="F:maltose binding"/>
    <property type="evidence" value="ECO:0007669"/>
    <property type="project" value="TreeGrafter"/>
</dbReference>
<dbReference type="GO" id="GO:0015768">
    <property type="term" value="P:maltose transport"/>
    <property type="evidence" value="ECO:0007669"/>
    <property type="project" value="TreeGrafter"/>
</dbReference>
<evidence type="ECO:0000313" key="5">
    <source>
        <dbReference type="EMBL" id="NJC21634.1"/>
    </source>
</evidence>
<organism evidence="5 6">
    <name type="scientific">Arthrobacter pigmenti</name>
    <dbReference type="NCBI Taxonomy" id="271432"/>
    <lineage>
        <taxon>Bacteria</taxon>
        <taxon>Bacillati</taxon>
        <taxon>Actinomycetota</taxon>
        <taxon>Actinomycetes</taxon>
        <taxon>Micrococcales</taxon>
        <taxon>Micrococcaceae</taxon>
        <taxon>Arthrobacter</taxon>
    </lineage>
</organism>
<evidence type="ECO:0000313" key="6">
    <source>
        <dbReference type="Proteomes" id="UP000547458"/>
    </source>
</evidence>
<protein>
    <submittedName>
        <fullName evidence="5">Multiple sugar transport system substrate-binding protein</fullName>
    </submittedName>
</protein>
<dbReference type="SUPFAM" id="SSF53850">
    <property type="entry name" value="Periplasmic binding protein-like II"/>
    <property type="match status" value="1"/>
</dbReference>
<comment type="similarity">
    <text evidence="1">Belongs to the bacterial solute-binding protein 1 family.</text>
</comment>
<dbReference type="GO" id="GO:0055052">
    <property type="term" value="C:ATP-binding cassette (ABC) transporter complex, substrate-binding subunit-containing"/>
    <property type="evidence" value="ECO:0007669"/>
    <property type="project" value="TreeGrafter"/>
</dbReference>
<name>A0A846RMT9_9MICC</name>
<proteinExistence type="inferred from homology"/>
<feature type="chain" id="PRO_5039110090" evidence="4">
    <location>
        <begin position="24"/>
        <end position="431"/>
    </location>
</feature>
<accession>A0A846RMT9</accession>
<dbReference type="GO" id="GO:0042956">
    <property type="term" value="P:maltodextrin transmembrane transport"/>
    <property type="evidence" value="ECO:0007669"/>
    <property type="project" value="TreeGrafter"/>
</dbReference>
<reference evidence="5 6" key="1">
    <citation type="submission" date="2020-03" db="EMBL/GenBank/DDBJ databases">
        <title>Sequencing the genomes of 1000 actinobacteria strains.</title>
        <authorList>
            <person name="Klenk H.-P."/>
        </authorList>
    </citation>
    <scope>NUCLEOTIDE SEQUENCE [LARGE SCALE GENOMIC DNA]</scope>
    <source>
        <strain evidence="5 6">DSM 16403</strain>
    </source>
</reference>
<evidence type="ECO:0000256" key="4">
    <source>
        <dbReference type="SAM" id="SignalP"/>
    </source>
</evidence>
<dbReference type="PANTHER" id="PTHR30061:SF50">
    <property type="entry name" value="MALTOSE_MALTODEXTRIN-BINDING PERIPLASMIC PROTEIN"/>
    <property type="match status" value="1"/>
</dbReference>
<dbReference type="Proteomes" id="UP000547458">
    <property type="component" value="Unassembled WGS sequence"/>
</dbReference>
<sequence>MRRITTKRTLALTVTALTGLGLAACGGGGDAGTTDAGELTSGPITIWYSNNQQEVAWGEDMVAAWNEANPDQEITAQEIPAGTSSEEVIAAAITAGNAPCIVMNTAPVAVPQFQQMGGLVPLDTFEDGVEYIESRSGEVAEQYKSADGQYYQLPWKSNPVVLYYNKDMFTEAGLDPENPPLGTQDELLETSRTLVESGAAEYAMWPSPAGEFFQSWFDFYPFYAAATGGTQLVEDGEATFTSEEGLAVAEMWRTMYEEGLSSQEAYTGDSFVDKKAAIAISGPWAIPVYGDQVNWGTAPVPGLEEGAETSTFSDAKNMAIYSACDNKQTAWEVMKFATSEEQDRALLEATGQMPIRQDLTGTYPDYFEANPAYVEFADQASRAVEVPNVPNSVEVWQTFRDAWGSSVIFGNESIEDAFSGAAEEINTLVSE</sequence>
<keyword evidence="6" id="KW-1185">Reference proteome</keyword>
<dbReference type="InterPro" id="IPR006059">
    <property type="entry name" value="SBP"/>
</dbReference>
<dbReference type="Pfam" id="PF01547">
    <property type="entry name" value="SBP_bac_1"/>
    <property type="match status" value="1"/>
</dbReference>
<keyword evidence="2" id="KW-0813">Transport</keyword>